<gene>
    <name evidence="1" type="ORF">LCGC14_2681590</name>
</gene>
<evidence type="ECO:0000313" key="1">
    <source>
        <dbReference type="EMBL" id="KKK94561.1"/>
    </source>
</evidence>
<dbReference type="AlphaFoldDB" id="A0A0F9CCX3"/>
<organism evidence="1">
    <name type="scientific">marine sediment metagenome</name>
    <dbReference type="NCBI Taxonomy" id="412755"/>
    <lineage>
        <taxon>unclassified sequences</taxon>
        <taxon>metagenomes</taxon>
        <taxon>ecological metagenomes</taxon>
    </lineage>
</organism>
<comment type="caution">
    <text evidence="1">The sequence shown here is derived from an EMBL/GenBank/DDBJ whole genome shotgun (WGS) entry which is preliminary data.</text>
</comment>
<proteinExistence type="predicted"/>
<name>A0A0F9CCX3_9ZZZZ</name>
<reference evidence="1" key="1">
    <citation type="journal article" date="2015" name="Nature">
        <title>Complex archaea that bridge the gap between prokaryotes and eukaryotes.</title>
        <authorList>
            <person name="Spang A."/>
            <person name="Saw J.H."/>
            <person name="Jorgensen S.L."/>
            <person name="Zaremba-Niedzwiedzka K."/>
            <person name="Martijn J."/>
            <person name="Lind A.E."/>
            <person name="van Eijk R."/>
            <person name="Schleper C."/>
            <person name="Guy L."/>
            <person name="Ettema T.J."/>
        </authorList>
    </citation>
    <scope>NUCLEOTIDE SEQUENCE</scope>
</reference>
<accession>A0A0F9CCX3</accession>
<protein>
    <submittedName>
        <fullName evidence="1">Uncharacterized protein</fullName>
    </submittedName>
</protein>
<dbReference type="EMBL" id="LAZR01047289">
    <property type="protein sequence ID" value="KKK94561.1"/>
    <property type="molecule type" value="Genomic_DNA"/>
</dbReference>
<sequence>MGQIQDVTTRVFVEWNKESVVIGEQDGTCEIEYQDLQALIATLTSSVTDKDSRFLKWEEGRKP</sequence>